<accession>A0ABW7RSF4</accession>
<dbReference type="Proteomes" id="UP001610990">
    <property type="component" value="Unassembled WGS sequence"/>
</dbReference>
<dbReference type="EMBL" id="JBIRGH010000046">
    <property type="protein sequence ID" value="MFH8590088.1"/>
    <property type="molecule type" value="Genomic_DNA"/>
</dbReference>
<evidence type="ECO:0008006" key="3">
    <source>
        <dbReference type="Google" id="ProtNLM"/>
    </source>
</evidence>
<proteinExistence type="predicted"/>
<keyword evidence="2" id="KW-1185">Reference proteome</keyword>
<evidence type="ECO:0000313" key="1">
    <source>
        <dbReference type="EMBL" id="MFH8590088.1"/>
    </source>
</evidence>
<sequence>MPGRYPAPAGGAVVRSIEEETQVRAPDRTRPVLPAIFAAIEKRTPDYVRHCPHSFAALYVTTGEVLAEVRLVRTNMKKPDRNSSK</sequence>
<gene>
    <name evidence="1" type="ORF">ACH4GP_37925</name>
</gene>
<comment type="caution">
    <text evidence="1">The sequence shown here is derived from an EMBL/GenBank/DDBJ whole genome shotgun (WGS) entry which is preliminary data.</text>
</comment>
<organism evidence="1 2">
    <name type="scientific">Streptomyces celluloflavus</name>
    <dbReference type="NCBI Taxonomy" id="58344"/>
    <lineage>
        <taxon>Bacteria</taxon>
        <taxon>Bacillati</taxon>
        <taxon>Actinomycetota</taxon>
        <taxon>Actinomycetes</taxon>
        <taxon>Kitasatosporales</taxon>
        <taxon>Streptomycetaceae</taxon>
        <taxon>Streptomyces</taxon>
    </lineage>
</organism>
<reference evidence="1 2" key="1">
    <citation type="submission" date="2024-10" db="EMBL/GenBank/DDBJ databases">
        <title>The Natural Products Discovery Center: Release of the First 8490 Sequenced Strains for Exploring Actinobacteria Biosynthetic Diversity.</title>
        <authorList>
            <person name="Kalkreuter E."/>
            <person name="Kautsar S.A."/>
            <person name="Yang D."/>
            <person name="Bader C.D."/>
            <person name="Teijaro C.N."/>
            <person name="Fluegel L."/>
            <person name="Davis C.M."/>
            <person name="Simpson J.R."/>
            <person name="Lauterbach L."/>
            <person name="Steele A.D."/>
            <person name="Gui C."/>
            <person name="Meng S."/>
            <person name="Li G."/>
            <person name="Viehrig K."/>
            <person name="Ye F."/>
            <person name="Su P."/>
            <person name="Kiefer A.F."/>
            <person name="Nichols A."/>
            <person name="Cepeda A.J."/>
            <person name="Yan W."/>
            <person name="Fan B."/>
            <person name="Jiang Y."/>
            <person name="Adhikari A."/>
            <person name="Zheng C.-J."/>
            <person name="Schuster L."/>
            <person name="Cowan T.M."/>
            <person name="Smanski M.J."/>
            <person name="Chevrette M.G."/>
            <person name="De Carvalho L.P.S."/>
            <person name="Shen B."/>
        </authorList>
    </citation>
    <scope>NUCLEOTIDE SEQUENCE [LARGE SCALE GENOMIC DNA]</scope>
    <source>
        <strain evidence="1 2">NPDC018013</strain>
    </source>
</reference>
<dbReference type="RefSeq" id="WP_397677132.1">
    <property type="nucleotide sequence ID" value="NZ_JBIRGH010000046.1"/>
</dbReference>
<protein>
    <recommendedName>
        <fullName evidence="3">Nudix hydrolase domain-containing protein</fullName>
    </recommendedName>
</protein>
<evidence type="ECO:0000313" key="2">
    <source>
        <dbReference type="Proteomes" id="UP001610990"/>
    </source>
</evidence>
<name>A0ABW7RSF4_9ACTN</name>